<comment type="similarity">
    <text evidence="2 8">Belongs to the GPN-loop GTPase family.</text>
</comment>
<name>A0AAN8JNU3_PATCE</name>
<sequence>MPFGQIVIGPPATGKTTYCCAMAAHFAKNGRKVAVVNLDPANDILPYKPAIDIADLIKLSDVMESLKLGPNGALIYCMEFLEKNSDWLLKQLEEIKDKYILFDFPGQVELFTHNSSVKTIVNHLVKADYRLTCVNLIDSFCCGEAGKYISALVISLNTMLQMELPHINVLSKFDLFKKCKTTAFNEEFYTDVLDLEFLLDHLQADPVFKKYKKLNESLIGVIEGYSLVSFLPLNIQDKESIQTVSSAVDKANGYYLIA</sequence>
<dbReference type="CDD" id="cd17871">
    <property type="entry name" value="GPN2"/>
    <property type="match status" value="1"/>
</dbReference>
<evidence type="ECO:0000256" key="8">
    <source>
        <dbReference type="RuleBase" id="RU365059"/>
    </source>
</evidence>
<dbReference type="Pfam" id="PF03029">
    <property type="entry name" value="ATP_bind_1"/>
    <property type="match status" value="1"/>
</dbReference>
<keyword evidence="6 8" id="KW-0342">GTP-binding</keyword>
<gene>
    <name evidence="9" type="ORF">SNE40_011621</name>
</gene>
<dbReference type="SUPFAM" id="SSF52540">
    <property type="entry name" value="P-loop containing nucleoside triphosphate hydrolases"/>
    <property type="match status" value="1"/>
</dbReference>
<evidence type="ECO:0000256" key="2">
    <source>
        <dbReference type="ARBA" id="ARBA00005290"/>
    </source>
</evidence>
<evidence type="ECO:0000256" key="1">
    <source>
        <dbReference type="ARBA" id="ARBA00003181"/>
    </source>
</evidence>
<evidence type="ECO:0000256" key="5">
    <source>
        <dbReference type="ARBA" id="ARBA00022801"/>
    </source>
</evidence>
<dbReference type="InterPro" id="IPR004130">
    <property type="entry name" value="Gpn"/>
</dbReference>
<dbReference type="Proteomes" id="UP001347796">
    <property type="component" value="Unassembled WGS sequence"/>
</dbReference>
<dbReference type="InterPro" id="IPR027417">
    <property type="entry name" value="P-loop_NTPase"/>
</dbReference>
<dbReference type="PANTHER" id="PTHR21231">
    <property type="entry name" value="XPA-BINDING PROTEIN 1-RELATED"/>
    <property type="match status" value="1"/>
</dbReference>
<dbReference type="GO" id="GO:0003924">
    <property type="term" value="F:GTPase activity"/>
    <property type="evidence" value="ECO:0007669"/>
    <property type="project" value="TreeGrafter"/>
</dbReference>
<evidence type="ECO:0000256" key="4">
    <source>
        <dbReference type="ARBA" id="ARBA00022741"/>
    </source>
</evidence>
<evidence type="ECO:0000256" key="3">
    <source>
        <dbReference type="ARBA" id="ARBA00014588"/>
    </source>
</evidence>
<reference evidence="9 10" key="1">
    <citation type="submission" date="2024-01" db="EMBL/GenBank/DDBJ databases">
        <title>The genome of the rayed Mediterranean limpet Patella caerulea (Linnaeus, 1758).</title>
        <authorList>
            <person name="Anh-Thu Weber A."/>
            <person name="Halstead-Nussloch G."/>
        </authorList>
    </citation>
    <scope>NUCLEOTIDE SEQUENCE [LARGE SCALE GENOMIC DNA]</scope>
    <source>
        <strain evidence="9">AATW-2023a</strain>
        <tissue evidence="9">Whole specimen</tissue>
    </source>
</reference>
<evidence type="ECO:0000256" key="7">
    <source>
        <dbReference type="ARBA" id="ARBA00046611"/>
    </source>
</evidence>
<organism evidence="9 10">
    <name type="scientific">Patella caerulea</name>
    <name type="common">Rayed Mediterranean limpet</name>
    <dbReference type="NCBI Taxonomy" id="87958"/>
    <lineage>
        <taxon>Eukaryota</taxon>
        <taxon>Metazoa</taxon>
        <taxon>Spiralia</taxon>
        <taxon>Lophotrochozoa</taxon>
        <taxon>Mollusca</taxon>
        <taxon>Gastropoda</taxon>
        <taxon>Patellogastropoda</taxon>
        <taxon>Patelloidea</taxon>
        <taxon>Patellidae</taxon>
        <taxon>Patella</taxon>
    </lineage>
</organism>
<evidence type="ECO:0000313" key="9">
    <source>
        <dbReference type="EMBL" id="KAK6179208.1"/>
    </source>
</evidence>
<evidence type="ECO:0000256" key="6">
    <source>
        <dbReference type="ARBA" id="ARBA00023134"/>
    </source>
</evidence>
<keyword evidence="10" id="KW-1185">Reference proteome</keyword>
<comment type="subunit">
    <text evidence="7">Heterodimers with GPN1 or GPN3. Binds to RNA polymerase II (RNAPII).</text>
</comment>
<dbReference type="PANTHER" id="PTHR21231:SF3">
    <property type="entry name" value="GPN-LOOP GTPASE 2"/>
    <property type="match status" value="1"/>
</dbReference>
<protein>
    <recommendedName>
        <fullName evidence="3 8">GPN-loop GTPase 2</fullName>
    </recommendedName>
</protein>
<dbReference type="FunFam" id="3.40.50.300:FF:000338">
    <property type="entry name" value="GPN-loop GTPase 2"/>
    <property type="match status" value="1"/>
</dbReference>
<keyword evidence="4 8" id="KW-0547">Nucleotide-binding</keyword>
<comment type="caution">
    <text evidence="9">The sequence shown here is derived from an EMBL/GenBank/DDBJ whole genome shotgun (WGS) entry which is preliminary data.</text>
</comment>
<dbReference type="Gene3D" id="3.40.50.300">
    <property type="entry name" value="P-loop containing nucleotide triphosphate hydrolases"/>
    <property type="match status" value="1"/>
</dbReference>
<dbReference type="EMBL" id="JAZGQO010000008">
    <property type="protein sequence ID" value="KAK6179208.1"/>
    <property type="molecule type" value="Genomic_DNA"/>
</dbReference>
<comment type="function">
    <text evidence="1 8">Small GTPase required for proper localization of RNA polymerase II and III (RNAPII and RNAPIII). May act at an RNAP assembly step prior to nuclear import.</text>
</comment>
<evidence type="ECO:0000313" key="10">
    <source>
        <dbReference type="Proteomes" id="UP001347796"/>
    </source>
</evidence>
<dbReference type="GO" id="GO:0005525">
    <property type="term" value="F:GTP binding"/>
    <property type="evidence" value="ECO:0007669"/>
    <property type="project" value="UniProtKB-KW"/>
</dbReference>
<dbReference type="InterPro" id="IPR030231">
    <property type="entry name" value="Gpn2"/>
</dbReference>
<keyword evidence="5 8" id="KW-0378">Hydrolase</keyword>
<proteinExistence type="inferred from homology"/>
<accession>A0AAN8JNU3</accession>
<dbReference type="GO" id="GO:0005737">
    <property type="term" value="C:cytoplasm"/>
    <property type="evidence" value="ECO:0007669"/>
    <property type="project" value="TreeGrafter"/>
</dbReference>
<dbReference type="AlphaFoldDB" id="A0AAN8JNU3"/>